<gene>
    <name evidence="1" type="ORF">HW556_18115</name>
</gene>
<dbReference type="InterPro" id="IPR006530">
    <property type="entry name" value="YD"/>
</dbReference>
<name>A0ABX2Q7E7_9BACT</name>
<reference evidence="1 2" key="1">
    <citation type="submission" date="2020-05" db="EMBL/GenBank/DDBJ databases">
        <title>Hymenobacter terrestris sp. nov. and Hymenobacter lapidiphilus sp. nov., isolated from regoliths in Antarctica.</title>
        <authorList>
            <person name="Sedlacek I."/>
            <person name="Pantucek R."/>
            <person name="Zeman M."/>
            <person name="Holochova P."/>
            <person name="Kralova S."/>
            <person name="Stankova E."/>
            <person name="Sedo O."/>
            <person name="Micenkova L."/>
            <person name="Svec P."/>
            <person name="Gupta V."/>
            <person name="Sood U."/>
            <person name="Korpole U.S."/>
            <person name="Lal R."/>
        </authorList>
    </citation>
    <scope>NUCLEOTIDE SEQUENCE [LARGE SCALE GENOMIC DNA]</scope>
    <source>
        <strain evidence="1 2">P5252</strain>
    </source>
</reference>
<organism evidence="1 2">
    <name type="scientific">Hymenobacter terrestris</name>
    <dbReference type="NCBI Taxonomy" id="2748310"/>
    <lineage>
        <taxon>Bacteria</taxon>
        <taxon>Pseudomonadati</taxon>
        <taxon>Bacteroidota</taxon>
        <taxon>Cytophagia</taxon>
        <taxon>Cytophagales</taxon>
        <taxon>Hymenobacteraceae</taxon>
        <taxon>Hymenobacter</taxon>
    </lineage>
</organism>
<evidence type="ECO:0000313" key="1">
    <source>
        <dbReference type="EMBL" id="NVO86803.1"/>
    </source>
</evidence>
<dbReference type="EMBL" id="JABKAV010000123">
    <property type="protein sequence ID" value="NVO86803.1"/>
    <property type="molecule type" value="Genomic_DNA"/>
</dbReference>
<accession>A0ABX2Q7E7</accession>
<dbReference type="Proteomes" id="UP000626554">
    <property type="component" value="Unassembled WGS sequence"/>
</dbReference>
<sequence length="254" mass="28612">MFGSPTWTRQLLGNGEQLATHTTYSRDYPVATAADAPAAGLAALSARRILTAEVESQQWRYHGQDSVLVAGTLTHYGDNLQPRRKWRLATASPVSSGTFTNAQIQQQRFVQDGRYQELVSYEQYDPLGNLRQVRRVRDVPTTYLYGYQGTLPVAQIQHASADQVQTALTSLNLTIDALPTDAQQLRNVMTQLRQKLPQAQLTSMTHRPLVGVSSQTGPDNRTIFYEYDALGRLLRVRDEQGRILSENEYRYARP</sequence>
<proteinExistence type="predicted"/>
<dbReference type="InterPro" id="IPR031325">
    <property type="entry name" value="RHS_repeat"/>
</dbReference>
<protein>
    <submittedName>
        <fullName evidence="1">RHS repeat protein</fullName>
    </submittedName>
</protein>
<comment type="caution">
    <text evidence="1">The sequence shown here is derived from an EMBL/GenBank/DDBJ whole genome shotgun (WGS) entry which is preliminary data.</text>
</comment>
<evidence type="ECO:0000313" key="2">
    <source>
        <dbReference type="Proteomes" id="UP000626554"/>
    </source>
</evidence>
<keyword evidence="2" id="KW-1185">Reference proteome</keyword>
<dbReference type="NCBIfam" id="TIGR01643">
    <property type="entry name" value="YD_repeat_2x"/>
    <property type="match status" value="1"/>
</dbReference>
<dbReference type="Pfam" id="PF05593">
    <property type="entry name" value="RHS_repeat"/>
    <property type="match status" value="1"/>
</dbReference>